<keyword evidence="2" id="KW-1185">Reference proteome</keyword>
<keyword evidence="1" id="KW-0456">Lyase</keyword>
<sequence>MFQPQRQALRRVLQGQDCVVPASVFDPISVRIAEDLGFELGLVGGSSLALALLAAPDMILVTATEVTDQARRICHAAGLPILLDADHGFGNALNVIHTVQGLESAGVAGLTIEDTLLPLPFGADAGKSGLVSLEEGVGKIGAALSARRDEGLVIVGRTSAPLLSSLEDAITRLRAYEAAGADALMVVGLRTRAELEAVAAGTRLPLILGGVGPELADAGDLAASRVRVMLPGHAPIMAAVQAVHDALSAMRAGSPARAVPGQASGALIGRVTRQSAYEEWRKRFMQAGGP</sequence>
<dbReference type="GO" id="GO:0016829">
    <property type="term" value="F:lyase activity"/>
    <property type="evidence" value="ECO:0007669"/>
    <property type="project" value="UniProtKB-KW"/>
</dbReference>
<dbReference type="PANTHER" id="PTHR42905">
    <property type="entry name" value="PHOSPHOENOLPYRUVATE CARBOXYLASE"/>
    <property type="match status" value="1"/>
</dbReference>
<dbReference type="Gene3D" id="3.20.20.60">
    <property type="entry name" value="Phosphoenolpyruvate-binding domains"/>
    <property type="match status" value="1"/>
</dbReference>
<name>A0ABS3K910_9PROT</name>
<proteinExistence type="predicted"/>
<protein>
    <submittedName>
        <fullName evidence="1">Isocitrate lyase/PEP mutase family protein</fullName>
    </submittedName>
</protein>
<dbReference type="EMBL" id="JACTNF010000002">
    <property type="protein sequence ID" value="MBO1073502.1"/>
    <property type="molecule type" value="Genomic_DNA"/>
</dbReference>
<organism evidence="1 2">
    <name type="scientific">Roseomonas marmotae</name>
    <dbReference type="NCBI Taxonomy" id="2768161"/>
    <lineage>
        <taxon>Bacteria</taxon>
        <taxon>Pseudomonadati</taxon>
        <taxon>Pseudomonadota</taxon>
        <taxon>Alphaproteobacteria</taxon>
        <taxon>Acetobacterales</taxon>
        <taxon>Roseomonadaceae</taxon>
        <taxon>Roseomonas</taxon>
    </lineage>
</organism>
<dbReference type="SUPFAM" id="SSF51621">
    <property type="entry name" value="Phosphoenolpyruvate/pyruvate domain"/>
    <property type="match status" value="1"/>
</dbReference>
<dbReference type="Proteomes" id="UP001518990">
    <property type="component" value="Unassembled WGS sequence"/>
</dbReference>
<dbReference type="InterPro" id="IPR040442">
    <property type="entry name" value="Pyrv_kinase-like_dom_sf"/>
</dbReference>
<evidence type="ECO:0000313" key="1">
    <source>
        <dbReference type="EMBL" id="MBO1073502.1"/>
    </source>
</evidence>
<gene>
    <name evidence="1" type="ORF">IAI60_02630</name>
</gene>
<dbReference type="Pfam" id="PF13714">
    <property type="entry name" value="PEP_mutase"/>
    <property type="match status" value="1"/>
</dbReference>
<dbReference type="PANTHER" id="PTHR42905:SF3">
    <property type="entry name" value="OXALOACETATE DECARBOXYLASE"/>
    <property type="match status" value="1"/>
</dbReference>
<comment type="caution">
    <text evidence="1">The sequence shown here is derived from an EMBL/GenBank/DDBJ whole genome shotgun (WGS) entry which is preliminary data.</text>
</comment>
<dbReference type="InterPro" id="IPR015813">
    <property type="entry name" value="Pyrv/PenolPyrv_kinase-like_dom"/>
</dbReference>
<accession>A0ABS3K910</accession>
<evidence type="ECO:0000313" key="2">
    <source>
        <dbReference type="Proteomes" id="UP001518990"/>
    </source>
</evidence>
<dbReference type="CDD" id="cd00377">
    <property type="entry name" value="ICL_PEPM"/>
    <property type="match status" value="1"/>
</dbReference>
<dbReference type="InterPro" id="IPR039556">
    <property type="entry name" value="ICL/PEPM"/>
</dbReference>
<dbReference type="RefSeq" id="WP_207445120.1">
    <property type="nucleotide sequence ID" value="NZ_CP061091.1"/>
</dbReference>
<reference evidence="1 2" key="1">
    <citation type="submission" date="2020-09" db="EMBL/GenBank/DDBJ databases">
        <title>Roseomonas.</title>
        <authorList>
            <person name="Zhu W."/>
        </authorList>
    </citation>
    <scope>NUCLEOTIDE SEQUENCE [LARGE SCALE GENOMIC DNA]</scope>
    <source>
        <strain evidence="1 2">1311</strain>
    </source>
</reference>